<sequence length="114" mass="13033">MVPQLALQEQPQGQELERRRCRSWLPQPTSTNPDQAHRPAAVFRRRWSSFVVQGPRHGSLQRHARHLPGPVQQPVQGELGSHLGKHPPRGRKLCEAAPWHGWIRAGLETRRRGT</sequence>
<name>A0A8D8B8E2_CULPI</name>
<accession>A0A8D8B8E2</accession>
<dbReference type="AlphaFoldDB" id="A0A8D8B8E2"/>
<evidence type="ECO:0000313" key="2">
    <source>
        <dbReference type="EMBL" id="CAG6468895.1"/>
    </source>
</evidence>
<protein>
    <submittedName>
        <fullName evidence="2">(northern house mosquito) hypothetical protein</fullName>
    </submittedName>
</protein>
<feature type="region of interest" description="Disordered" evidence="1">
    <location>
        <begin position="1"/>
        <end position="40"/>
    </location>
</feature>
<evidence type="ECO:0000256" key="1">
    <source>
        <dbReference type="SAM" id="MobiDB-lite"/>
    </source>
</evidence>
<reference evidence="2" key="1">
    <citation type="submission" date="2021-05" db="EMBL/GenBank/DDBJ databases">
        <authorList>
            <person name="Alioto T."/>
            <person name="Alioto T."/>
            <person name="Gomez Garrido J."/>
        </authorList>
    </citation>
    <scope>NUCLEOTIDE SEQUENCE</scope>
</reference>
<proteinExistence type="predicted"/>
<organism evidence="2">
    <name type="scientific">Culex pipiens</name>
    <name type="common">House mosquito</name>
    <dbReference type="NCBI Taxonomy" id="7175"/>
    <lineage>
        <taxon>Eukaryota</taxon>
        <taxon>Metazoa</taxon>
        <taxon>Ecdysozoa</taxon>
        <taxon>Arthropoda</taxon>
        <taxon>Hexapoda</taxon>
        <taxon>Insecta</taxon>
        <taxon>Pterygota</taxon>
        <taxon>Neoptera</taxon>
        <taxon>Endopterygota</taxon>
        <taxon>Diptera</taxon>
        <taxon>Nematocera</taxon>
        <taxon>Culicoidea</taxon>
        <taxon>Culicidae</taxon>
        <taxon>Culicinae</taxon>
        <taxon>Culicini</taxon>
        <taxon>Culex</taxon>
        <taxon>Culex</taxon>
    </lineage>
</organism>
<feature type="region of interest" description="Disordered" evidence="1">
    <location>
        <begin position="54"/>
        <end position="92"/>
    </location>
</feature>
<dbReference type="EMBL" id="HBUE01061557">
    <property type="protein sequence ID" value="CAG6468895.1"/>
    <property type="molecule type" value="Transcribed_RNA"/>
</dbReference>